<dbReference type="InterPro" id="IPR001110">
    <property type="entry name" value="UPF0012_CS"/>
</dbReference>
<evidence type="ECO:0000313" key="3">
    <source>
        <dbReference type="EMBL" id="GGF09108.1"/>
    </source>
</evidence>
<reference evidence="4" key="1">
    <citation type="journal article" date="2019" name="Int. J. Syst. Evol. Microbiol.">
        <title>The Global Catalogue of Microorganisms (GCM) 10K type strain sequencing project: providing services to taxonomists for standard genome sequencing and annotation.</title>
        <authorList>
            <consortium name="The Broad Institute Genomics Platform"/>
            <consortium name="The Broad Institute Genome Sequencing Center for Infectious Disease"/>
            <person name="Wu L."/>
            <person name="Ma J."/>
        </authorList>
    </citation>
    <scope>NUCLEOTIDE SEQUENCE [LARGE SCALE GENOMIC DNA]</scope>
    <source>
        <strain evidence="4">CCM 7855</strain>
    </source>
</reference>
<evidence type="ECO:0000259" key="2">
    <source>
        <dbReference type="PROSITE" id="PS50263"/>
    </source>
</evidence>
<keyword evidence="4" id="KW-1185">Reference proteome</keyword>
<dbReference type="SUPFAM" id="SSF56317">
    <property type="entry name" value="Carbon-nitrogen hydrolase"/>
    <property type="match status" value="1"/>
</dbReference>
<dbReference type="Gene3D" id="3.60.110.10">
    <property type="entry name" value="Carbon-nitrogen hydrolase"/>
    <property type="match status" value="1"/>
</dbReference>
<sequence length="269" mass="28311">MRIAMAQVPSGTDPAANLDLLRARTEQAAADGADLVVFPEAMMCRFGVSLDPIAEPLDGPWATGVRDTATTSAVTIVAGMFTPADTLDGRRRVRNTLIAAAPDGTVTSYDKIHLYDAFGFRESATVAPGSTPVVIEVGGHTVGLATCYDIRFPELFTTLARAGAELIVVPASWGAGPGKQQQWRVLAQARALDSSTIVAAVGQPVPPDPGVADSAAPTGIGHSLLVDPFGDVLAEYGDDEHLDLHELDFDRVNKARSTIAVLDNKMLHV</sequence>
<dbReference type="Proteomes" id="UP000632454">
    <property type="component" value="Unassembled WGS sequence"/>
</dbReference>
<dbReference type="PANTHER" id="PTHR23088">
    <property type="entry name" value="NITRILASE-RELATED"/>
    <property type="match status" value="1"/>
</dbReference>
<dbReference type="PROSITE" id="PS50263">
    <property type="entry name" value="CN_HYDROLASE"/>
    <property type="match status" value="1"/>
</dbReference>
<dbReference type="RefSeq" id="WP_188485960.1">
    <property type="nucleotide sequence ID" value="NZ_BMCS01000001.1"/>
</dbReference>
<dbReference type="EMBL" id="BMCS01000001">
    <property type="protein sequence ID" value="GGF09108.1"/>
    <property type="molecule type" value="Genomic_DNA"/>
</dbReference>
<dbReference type="CDD" id="cd07581">
    <property type="entry name" value="nitrilase_3"/>
    <property type="match status" value="1"/>
</dbReference>
<dbReference type="InterPro" id="IPR036526">
    <property type="entry name" value="C-N_Hydrolase_sf"/>
</dbReference>
<comment type="similarity">
    <text evidence="1">Belongs to the carbon-nitrogen hydrolase superfamily. NIT1/NIT2 family.</text>
</comment>
<accession>A0ABQ1U417</accession>
<keyword evidence="3" id="KW-0378">Hydrolase</keyword>
<proteinExistence type="inferred from homology"/>
<dbReference type="Pfam" id="PF00795">
    <property type="entry name" value="CN_hydrolase"/>
    <property type="match status" value="1"/>
</dbReference>
<feature type="domain" description="CN hydrolase" evidence="2">
    <location>
        <begin position="1"/>
        <end position="249"/>
    </location>
</feature>
<dbReference type="PANTHER" id="PTHR23088:SF27">
    <property type="entry name" value="DEAMINATED GLUTATHIONE AMIDASE"/>
    <property type="match status" value="1"/>
</dbReference>
<organism evidence="3 4">
    <name type="scientific">Williamsia phyllosphaerae</name>
    <dbReference type="NCBI Taxonomy" id="885042"/>
    <lineage>
        <taxon>Bacteria</taxon>
        <taxon>Bacillati</taxon>
        <taxon>Actinomycetota</taxon>
        <taxon>Actinomycetes</taxon>
        <taxon>Mycobacteriales</taxon>
        <taxon>Nocardiaceae</taxon>
        <taxon>Williamsia</taxon>
    </lineage>
</organism>
<gene>
    <name evidence="3" type="ORF">GCM10007298_01270</name>
</gene>
<evidence type="ECO:0000313" key="4">
    <source>
        <dbReference type="Proteomes" id="UP000632454"/>
    </source>
</evidence>
<name>A0ABQ1U417_9NOCA</name>
<evidence type="ECO:0000256" key="1">
    <source>
        <dbReference type="ARBA" id="ARBA00010613"/>
    </source>
</evidence>
<dbReference type="PROSITE" id="PS01227">
    <property type="entry name" value="UPF0012"/>
    <property type="match status" value="1"/>
</dbReference>
<protein>
    <submittedName>
        <fullName evidence="3">Hydrolase</fullName>
    </submittedName>
</protein>
<comment type="caution">
    <text evidence="3">The sequence shown here is derived from an EMBL/GenBank/DDBJ whole genome shotgun (WGS) entry which is preliminary data.</text>
</comment>
<dbReference type="InterPro" id="IPR003010">
    <property type="entry name" value="C-N_Hydrolase"/>
</dbReference>
<dbReference type="GO" id="GO:0016787">
    <property type="term" value="F:hydrolase activity"/>
    <property type="evidence" value="ECO:0007669"/>
    <property type="project" value="UniProtKB-KW"/>
</dbReference>